<keyword evidence="2" id="KW-0175">Coiled coil</keyword>
<evidence type="ECO:0000256" key="2">
    <source>
        <dbReference type="SAM" id="Coils"/>
    </source>
</evidence>
<comment type="caution">
    <text evidence="3">The sequence shown here is derived from an EMBL/GenBank/DDBJ whole genome shotgun (WGS) entry which is preliminary data.</text>
</comment>
<sequence>MRETKEPLAKFQLPDWVPKDFRDMVEELAKKKGMTTEEYLSWLWNTTTPEEAERYREIAETFAKILMIQEDLSDLLAIQRAEILKSKEELDTIEQRIHKAQTMMQQAEKYSEQGHYEKAEELFKQASSLLEFTSSYLAAEKERSKKRDKEIEELNTELDNLTQELLELTKGDDNLLNTAKVYALLEWLSEVRQ</sequence>
<dbReference type="SUPFAM" id="SSF116846">
    <property type="entry name" value="MIT domain"/>
    <property type="match status" value="1"/>
</dbReference>
<evidence type="ECO:0000256" key="1">
    <source>
        <dbReference type="PROSITE-ProRule" id="PRU00339"/>
    </source>
</evidence>
<dbReference type="InterPro" id="IPR019734">
    <property type="entry name" value="TPR_rpt"/>
</dbReference>
<feature type="coiled-coil region" evidence="2">
    <location>
        <begin position="137"/>
        <end position="171"/>
    </location>
</feature>
<proteinExistence type="predicted"/>
<accession>A0A7C5NSI9</accession>
<dbReference type="Proteomes" id="UP000886217">
    <property type="component" value="Unassembled WGS sequence"/>
</dbReference>
<evidence type="ECO:0000313" key="3">
    <source>
        <dbReference type="EMBL" id="HHI00543.1"/>
    </source>
</evidence>
<dbReference type="PROSITE" id="PS50005">
    <property type="entry name" value="TPR"/>
    <property type="match status" value="1"/>
</dbReference>
<protein>
    <recommendedName>
        <fullName evidence="4">Tetratricopeptide repeat protein</fullName>
    </recommendedName>
</protein>
<dbReference type="AlphaFoldDB" id="A0A7C5NSI9"/>
<dbReference type="Gene3D" id="1.20.1270.390">
    <property type="match status" value="1"/>
</dbReference>
<feature type="coiled-coil region" evidence="2">
    <location>
        <begin position="76"/>
        <end position="110"/>
    </location>
</feature>
<name>A0A7C5NSI9_THELI</name>
<keyword evidence="1" id="KW-0802">TPR repeat</keyword>
<reference evidence="3" key="1">
    <citation type="journal article" date="2020" name="mSystems">
        <title>Genome- and Community-Level Interaction Insights into Carbon Utilization and Element Cycling Functions of Hydrothermarchaeota in Hydrothermal Sediment.</title>
        <authorList>
            <person name="Zhou Z."/>
            <person name="Liu Y."/>
            <person name="Xu W."/>
            <person name="Pan J."/>
            <person name="Luo Z.H."/>
            <person name="Li M."/>
        </authorList>
    </citation>
    <scope>NUCLEOTIDE SEQUENCE [LARGE SCALE GENOMIC DNA]</scope>
    <source>
        <strain evidence="3">HyVt-93</strain>
    </source>
</reference>
<feature type="repeat" description="TPR" evidence="1">
    <location>
        <begin position="100"/>
        <end position="133"/>
    </location>
</feature>
<dbReference type="InterPro" id="IPR036181">
    <property type="entry name" value="MIT_dom_sf"/>
</dbReference>
<organism evidence="3">
    <name type="scientific">Thermococcus litoralis</name>
    <dbReference type="NCBI Taxonomy" id="2265"/>
    <lineage>
        <taxon>Archaea</taxon>
        <taxon>Methanobacteriati</taxon>
        <taxon>Methanobacteriota</taxon>
        <taxon>Thermococci</taxon>
        <taxon>Thermococcales</taxon>
        <taxon>Thermococcaceae</taxon>
        <taxon>Thermococcus</taxon>
    </lineage>
</organism>
<evidence type="ECO:0008006" key="4">
    <source>
        <dbReference type="Google" id="ProtNLM"/>
    </source>
</evidence>
<dbReference type="EMBL" id="DRTU01000155">
    <property type="protein sequence ID" value="HHI00543.1"/>
    <property type="molecule type" value="Genomic_DNA"/>
</dbReference>
<gene>
    <name evidence="3" type="ORF">ENL40_03570</name>
</gene>